<gene>
    <name evidence="2" type="ORF">MBBTH_13770</name>
</gene>
<name>A0A315XMZ7_9EURY</name>
<organism evidence="2 3">
    <name type="scientific">Methanobrevibacter thaueri</name>
    <dbReference type="NCBI Taxonomy" id="190975"/>
    <lineage>
        <taxon>Archaea</taxon>
        <taxon>Methanobacteriati</taxon>
        <taxon>Methanobacteriota</taxon>
        <taxon>Methanomada group</taxon>
        <taxon>Methanobacteria</taxon>
        <taxon>Methanobacteriales</taxon>
        <taxon>Methanobacteriaceae</taxon>
        <taxon>Methanobrevibacter</taxon>
    </lineage>
</organism>
<reference evidence="2 3" key="1">
    <citation type="submission" date="2017-03" db="EMBL/GenBank/DDBJ databases">
        <title>Genome sequence of Methanobrevibacter thaueri.</title>
        <authorList>
            <person name="Poehlein A."/>
            <person name="Seedorf H."/>
            <person name="Daniel R."/>
        </authorList>
    </citation>
    <scope>NUCLEOTIDE SEQUENCE [LARGE SCALE GENOMIC DNA]</scope>
    <source>
        <strain evidence="2 3">DSM 11995</strain>
    </source>
</reference>
<dbReference type="Proteomes" id="UP000251717">
    <property type="component" value="Unassembled WGS sequence"/>
</dbReference>
<dbReference type="EMBL" id="MZGS01000023">
    <property type="protein sequence ID" value="PWB86957.1"/>
    <property type="molecule type" value="Genomic_DNA"/>
</dbReference>
<feature type="domain" description="Transposase DDE" evidence="1">
    <location>
        <begin position="3"/>
        <end position="61"/>
    </location>
</feature>
<sequence length="79" mass="9419">MLRKMETDWAQEIYKKRSKTAEWPFGNIKQNLKVTEFNTTGLKRTQTEAKLLAISHNLKRIYNETIQNELIHQNNKQNT</sequence>
<protein>
    <recommendedName>
        <fullName evidence="1">Transposase DDE domain-containing protein</fullName>
    </recommendedName>
</protein>
<proteinExistence type="predicted"/>
<dbReference type="InterPro" id="IPR025668">
    <property type="entry name" value="Tnp_DDE_dom"/>
</dbReference>
<evidence type="ECO:0000313" key="2">
    <source>
        <dbReference type="EMBL" id="PWB86957.1"/>
    </source>
</evidence>
<comment type="caution">
    <text evidence="2">The sequence shown here is derived from an EMBL/GenBank/DDBJ whole genome shotgun (WGS) entry which is preliminary data.</text>
</comment>
<evidence type="ECO:0000259" key="1">
    <source>
        <dbReference type="Pfam" id="PF13751"/>
    </source>
</evidence>
<dbReference type="AlphaFoldDB" id="A0A315XMZ7"/>
<keyword evidence="3" id="KW-1185">Reference proteome</keyword>
<dbReference type="PANTHER" id="PTHR33408">
    <property type="entry name" value="TRANSPOSASE"/>
    <property type="match status" value="1"/>
</dbReference>
<dbReference type="Pfam" id="PF13751">
    <property type="entry name" value="DDE_Tnp_1_6"/>
    <property type="match status" value="1"/>
</dbReference>
<dbReference type="PANTHER" id="PTHR33408:SF2">
    <property type="entry name" value="TRANSPOSASE DDE DOMAIN-CONTAINING PROTEIN"/>
    <property type="match status" value="1"/>
</dbReference>
<accession>A0A315XMZ7</accession>
<evidence type="ECO:0000313" key="3">
    <source>
        <dbReference type="Proteomes" id="UP000251717"/>
    </source>
</evidence>